<protein>
    <recommendedName>
        <fullName evidence="3">NAD-dependent epimerase/dehydratase domain-containing protein</fullName>
    </recommendedName>
</protein>
<dbReference type="PANTHER" id="PTHR43000">
    <property type="entry name" value="DTDP-D-GLUCOSE 4,6-DEHYDRATASE-RELATED"/>
    <property type="match status" value="1"/>
</dbReference>
<dbReference type="OrthoDB" id="9771073at2"/>
<dbReference type="EMBL" id="JFKE01000001">
    <property type="protein sequence ID" value="KAJ57049.1"/>
    <property type="molecule type" value="Genomic_DNA"/>
</dbReference>
<name>A0A037ZLS5_9RHOB</name>
<proteinExistence type="inferred from homology"/>
<accession>A0A037ZLS5</accession>
<keyword evidence="5" id="KW-1185">Reference proteome</keyword>
<gene>
    <name evidence="4" type="ORF">ACMU_00730</name>
</gene>
<evidence type="ECO:0000313" key="5">
    <source>
        <dbReference type="Proteomes" id="UP000026249"/>
    </source>
</evidence>
<evidence type="ECO:0000313" key="4">
    <source>
        <dbReference type="EMBL" id="KAJ57049.1"/>
    </source>
</evidence>
<dbReference type="Pfam" id="PF01370">
    <property type="entry name" value="Epimerase"/>
    <property type="match status" value="1"/>
</dbReference>
<dbReference type="STRING" id="1454373.ACMU_00730"/>
<dbReference type="Gene3D" id="3.40.50.720">
    <property type="entry name" value="NAD(P)-binding Rossmann-like Domain"/>
    <property type="match status" value="1"/>
</dbReference>
<reference evidence="4 5" key="1">
    <citation type="submission" date="2014-03" db="EMBL/GenBank/DDBJ databases">
        <title>Draft Genome Sequence of Actibacterium mucosum KCTC 23349, a Marine Alphaproteobacterium with Complex Ionic Requirements Isolated from Mediterranean Seawater at Malvarrosa Beach, Valencia, Spain.</title>
        <authorList>
            <person name="Arahal D.R."/>
            <person name="Shao Z."/>
            <person name="Lai Q."/>
            <person name="Pujalte M.J."/>
        </authorList>
    </citation>
    <scope>NUCLEOTIDE SEQUENCE [LARGE SCALE GENOMIC DNA]</scope>
    <source>
        <strain evidence="4 5">KCTC 23349</strain>
    </source>
</reference>
<organism evidence="4 5">
    <name type="scientific">Actibacterium mucosum KCTC 23349</name>
    <dbReference type="NCBI Taxonomy" id="1454373"/>
    <lineage>
        <taxon>Bacteria</taxon>
        <taxon>Pseudomonadati</taxon>
        <taxon>Pseudomonadota</taxon>
        <taxon>Alphaproteobacteria</taxon>
        <taxon>Rhodobacterales</taxon>
        <taxon>Roseobacteraceae</taxon>
        <taxon>Actibacterium</taxon>
    </lineage>
</organism>
<dbReference type="CDD" id="cd08946">
    <property type="entry name" value="SDR_e"/>
    <property type="match status" value="1"/>
</dbReference>
<feature type="domain" description="NAD-dependent epimerase/dehydratase" evidence="3">
    <location>
        <begin position="4"/>
        <end position="172"/>
    </location>
</feature>
<dbReference type="AlphaFoldDB" id="A0A037ZLS5"/>
<evidence type="ECO:0000256" key="1">
    <source>
        <dbReference type="ARBA" id="ARBA00005125"/>
    </source>
</evidence>
<dbReference type="InterPro" id="IPR036291">
    <property type="entry name" value="NAD(P)-bd_dom_sf"/>
</dbReference>
<evidence type="ECO:0000256" key="2">
    <source>
        <dbReference type="ARBA" id="ARBA00007637"/>
    </source>
</evidence>
<comment type="pathway">
    <text evidence="1">Bacterial outer membrane biogenesis; LPS O-antigen biosynthesis.</text>
</comment>
<dbReference type="SUPFAM" id="SSF51735">
    <property type="entry name" value="NAD(P)-binding Rossmann-fold domains"/>
    <property type="match status" value="1"/>
</dbReference>
<dbReference type="Proteomes" id="UP000026249">
    <property type="component" value="Unassembled WGS sequence"/>
</dbReference>
<dbReference type="InterPro" id="IPR001509">
    <property type="entry name" value="Epimerase_deHydtase"/>
</dbReference>
<evidence type="ECO:0000259" key="3">
    <source>
        <dbReference type="Pfam" id="PF01370"/>
    </source>
</evidence>
<comment type="caution">
    <text evidence="4">The sequence shown here is derived from an EMBL/GenBank/DDBJ whole genome shotgun (WGS) entry which is preliminary data.</text>
</comment>
<comment type="similarity">
    <text evidence="2">Belongs to the NAD(P)-dependent epimerase/dehydratase family.</text>
</comment>
<sequence>MKKICVTGGSGGAGNAVILHLLKHGYECVNLDIKAPKEQHCPFIEVEMTDYKAVLAAMEGCDALVHFAGDPRPDDDHFEGADRFNNNTVACFNAFNAAMALGIKRVVWASSETIFGFPFMENAPLEVPATEDVARTPQTAYAISKAATEDVAEMMANLYDMVFVGLRLSNVLYDDPDHPQNFQSIPGYWGDVNSRRFNTWGYIHCEDSAEAVRLSLITDLTGANVYTIAADDNIMNISTREIVEQVWPGLKVHAGAKGREAFLTSEKAKRELGWAPKHSWASVLGRDPETGELL</sequence>
<dbReference type="RefSeq" id="WP_051587745.1">
    <property type="nucleotide sequence ID" value="NZ_JFKE01000001.1"/>
</dbReference>